<keyword evidence="3" id="KW-1185">Reference proteome</keyword>
<keyword evidence="1" id="KW-0812">Transmembrane</keyword>
<feature type="transmembrane region" description="Helical" evidence="1">
    <location>
        <begin position="6"/>
        <end position="25"/>
    </location>
</feature>
<accession>A0A7H1BBD1</accession>
<dbReference type="RefSeq" id="WP_188338720.1">
    <property type="nucleotide sequence ID" value="NZ_CP061281.1"/>
</dbReference>
<keyword evidence="1" id="KW-1133">Transmembrane helix</keyword>
<gene>
    <name evidence="2" type="ORF">IAG42_22275</name>
</gene>
<evidence type="ECO:0000313" key="3">
    <source>
        <dbReference type="Proteomes" id="UP000516428"/>
    </source>
</evidence>
<proteinExistence type="predicted"/>
<protein>
    <recommendedName>
        <fullName evidence="4">DUF3592 domain-containing protein</fullName>
    </recommendedName>
</protein>
<evidence type="ECO:0008006" key="4">
    <source>
        <dbReference type="Google" id="ProtNLM"/>
    </source>
</evidence>
<dbReference type="AlphaFoldDB" id="A0A7H1BBD1"/>
<organism evidence="2 3">
    <name type="scientific">Streptomyces xanthii</name>
    <dbReference type="NCBI Taxonomy" id="2768069"/>
    <lineage>
        <taxon>Bacteria</taxon>
        <taxon>Bacillati</taxon>
        <taxon>Actinomycetota</taxon>
        <taxon>Actinomycetes</taxon>
        <taxon>Kitasatosporales</taxon>
        <taxon>Streptomycetaceae</taxon>
        <taxon>Streptomyces</taxon>
    </lineage>
</organism>
<keyword evidence="1" id="KW-0472">Membrane</keyword>
<evidence type="ECO:0000313" key="2">
    <source>
        <dbReference type="EMBL" id="QNS06036.1"/>
    </source>
</evidence>
<feature type="transmembrane region" description="Helical" evidence="1">
    <location>
        <begin position="117"/>
        <end position="139"/>
    </location>
</feature>
<sequence length="142" mass="15542">MDGFVFHVLFPLLIALAVWAGWALVRRVRERRAAWGSGLTAQARVVDAYQRVQMVNGVARRIQWHEYDFTDQAGRAVRFKETGGPASRVAGDSTLVHYAAGEPERATASEPSPGKDLVGLVFGLGVFGVGAVILLDVTIEYW</sequence>
<reference evidence="2 3" key="1">
    <citation type="submission" date="2020-09" db="EMBL/GenBank/DDBJ databases">
        <title>A novel species.</title>
        <authorList>
            <person name="Gao J."/>
        </authorList>
    </citation>
    <scope>NUCLEOTIDE SEQUENCE [LARGE SCALE GENOMIC DNA]</scope>
    <source>
        <strain evidence="2 3">CRXT-Y-14</strain>
    </source>
</reference>
<dbReference type="Proteomes" id="UP000516428">
    <property type="component" value="Chromosome"/>
</dbReference>
<evidence type="ECO:0000256" key="1">
    <source>
        <dbReference type="SAM" id="Phobius"/>
    </source>
</evidence>
<name>A0A7H1BBD1_9ACTN</name>
<dbReference type="EMBL" id="CP061281">
    <property type="protein sequence ID" value="QNS06036.1"/>
    <property type="molecule type" value="Genomic_DNA"/>
</dbReference>
<dbReference type="KEGG" id="sxn:IAG42_22275"/>